<comment type="caution">
    <text evidence="2">The sequence shown here is derived from an EMBL/GenBank/DDBJ whole genome shotgun (WGS) entry which is preliminary data.</text>
</comment>
<organism evidence="2 3">
    <name type="scientific">Cryobacterium suzukii</name>
    <dbReference type="NCBI Taxonomy" id="1259198"/>
    <lineage>
        <taxon>Bacteria</taxon>
        <taxon>Bacillati</taxon>
        <taxon>Actinomycetota</taxon>
        <taxon>Actinomycetes</taxon>
        <taxon>Micrococcales</taxon>
        <taxon>Microbacteriaceae</taxon>
        <taxon>Cryobacterium</taxon>
    </lineage>
</organism>
<evidence type="ECO:0000313" key="3">
    <source>
        <dbReference type="Proteomes" id="UP000298170"/>
    </source>
</evidence>
<dbReference type="InterPro" id="IPR009061">
    <property type="entry name" value="DNA-bd_dom_put_sf"/>
</dbReference>
<dbReference type="InterPro" id="IPR041657">
    <property type="entry name" value="HTH_17"/>
</dbReference>
<evidence type="ECO:0000313" key="2">
    <source>
        <dbReference type="EMBL" id="TFD62237.1"/>
    </source>
</evidence>
<protein>
    <submittedName>
        <fullName evidence="2">DNA-binding protein</fullName>
    </submittedName>
</protein>
<sequence>MQFVIRTLPSGAVNVQSVPSEMTSTTAASVLGISRPTLMKLVQDGLLPSHKVGAHHRFKHADVAILAEARRAARLDAFTKLRELDDSLEGAE</sequence>
<feature type="domain" description="Helix-turn-helix" evidence="1">
    <location>
        <begin position="22"/>
        <end position="70"/>
    </location>
</feature>
<gene>
    <name evidence="2" type="ORF">E3T39_03125</name>
</gene>
<accession>A0A4R9AI90</accession>
<reference evidence="2 3" key="1">
    <citation type="submission" date="2019-03" db="EMBL/GenBank/DDBJ databases">
        <title>Genomics of glacier-inhabiting Cryobacterium strains.</title>
        <authorList>
            <person name="Liu Q."/>
            <person name="Xin Y.-H."/>
        </authorList>
    </citation>
    <scope>NUCLEOTIDE SEQUENCE [LARGE SCALE GENOMIC DNA]</scope>
    <source>
        <strain evidence="2 3">Sr39</strain>
    </source>
</reference>
<dbReference type="NCBIfam" id="TIGR01764">
    <property type="entry name" value="excise"/>
    <property type="match status" value="1"/>
</dbReference>
<dbReference type="InterPro" id="IPR010093">
    <property type="entry name" value="SinI_DNA-bd"/>
</dbReference>
<name>A0A4R9AI90_9MICO</name>
<proteinExistence type="predicted"/>
<dbReference type="SUPFAM" id="SSF46955">
    <property type="entry name" value="Putative DNA-binding domain"/>
    <property type="match status" value="1"/>
</dbReference>
<evidence type="ECO:0000259" key="1">
    <source>
        <dbReference type="Pfam" id="PF12728"/>
    </source>
</evidence>
<dbReference type="GO" id="GO:0003677">
    <property type="term" value="F:DNA binding"/>
    <property type="evidence" value="ECO:0007669"/>
    <property type="project" value="UniProtKB-KW"/>
</dbReference>
<dbReference type="OrthoDB" id="26212at2"/>
<dbReference type="AlphaFoldDB" id="A0A4R9AI90"/>
<dbReference type="EMBL" id="SOHJ01000003">
    <property type="protein sequence ID" value="TFD62237.1"/>
    <property type="molecule type" value="Genomic_DNA"/>
</dbReference>
<keyword evidence="2" id="KW-0238">DNA-binding</keyword>
<dbReference type="Proteomes" id="UP000298170">
    <property type="component" value="Unassembled WGS sequence"/>
</dbReference>
<dbReference type="Pfam" id="PF12728">
    <property type="entry name" value="HTH_17"/>
    <property type="match status" value="1"/>
</dbReference>
<keyword evidence="3" id="KW-1185">Reference proteome</keyword>